<keyword evidence="11 14" id="KW-1133">Transmembrane helix</keyword>
<feature type="binding site" evidence="14">
    <location>
        <position position="371"/>
    </location>
    <ligand>
        <name>Zn(2+)</name>
        <dbReference type="ChEBI" id="CHEBI:29105"/>
    </ligand>
</feature>
<evidence type="ECO:0000256" key="5">
    <source>
        <dbReference type="ARBA" id="ARBA00022645"/>
    </source>
</evidence>
<reference evidence="17 18" key="1">
    <citation type="submission" date="2019-02" db="EMBL/GenBank/DDBJ databases">
        <title>Marinobacter halodurans sp. nov., a marine bacterium isolated from sea tidal flat.</title>
        <authorList>
            <person name="Yoo Y."/>
            <person name="Lee D.W."/>
            <person name="Kim B.S."/>
            <person name="Kim J.-J."/>
        </authorList>
    </citation>
    <scope>NUCLEOTIDE SEQUENCE [LARGE SCALE GENOMIC DNA]</scope>
    <source>
        <strain evidence="17 18">YJ-S3-2</strain>
    </source>
</reference>
<gene>
    <name evidence="14 17" type="primary">mrdA</name>
    <name evidence="17" type="ORF">EZI54_09715</name>
</gene>
<evidence type="ECO:0000256" key="3">
    <source>
        <dbReference type="ARBA" id="ARBA00022475"/>
    </source>
</evidence>
<keyword evidence="3 14" id="KW-1003">Cell membrane</keyword>
<keyword evidence="5 14" id="KW-0121">Carboxypeptidase</keyword>
<feature type="binding site" evidence="14">
    <location>
        <position position="365"/>
    </location>
    <ligand>
        <name>Zn(2+)</name>
        <dbReference type="ChEBI" id="CHEBI:29105"/>
    </ligand>
</feature>
<dbReference type="Gene3D" id="3.30.1390.30">
    <property type="entry name" value="Penicillin-binding protein 2a, domain 3"/>
    <property type="match status" value="1"/>
</dbReference>
<keyword evidence="10 14" id="KW-0573">Peptidoglycan synthesis</keyword>
<organism evidence="17 18">
    <name type="scientific">Marinobacter halodurans</name>
    <dbReference type="NCBI Taxonomy" id="2528979"/>
    <lineage>
        <taxon>Bacteria</taxon>
        <taxon>Pseudomonadati</taxon>
        <taxon>Pseudomonadota</taxon>
        <taxon>Gammaproteobacteria</taxon>
        <taxon>Pseudomonadales</taxon>
        <taxon>Marinobacteraceae</taxon>
        <taxon>Marinobacter</taxon>
    </lineage>
</organism>
<evidence type="ECO:0000256" key="14">
    <source>
        <dbReference type="HAMAP-Rule" id="MF_02081"/>
    </source>
</evidence>
<evidence type="ECO:0000256" key="2">
    <source>
        <dbReference type="ARBA" id="ARBA00004236"/>
    </source>
</evidence>
<feature type="binding site" evidence="14">
    <location>
        <position position="384"/>
    </location>
    <ligand>
        <name>Zn(2+)</name>
        <dbReference type="ChEBI" id="CHEBI:29105"/>
    </ligand>
</feature>
<keyword evidence="9 14" id="KW-0133">Cell shape</keyword>
<dbReference type="EMBL" id="SJDL01000012">
    <property type="protein sequence ID" value="TBW56213.1"/>
    <property type="molecule type" value="Genomic_DNA"/>
</dbReference>
<keyword evidence="14" id="KW-0479">Metal-binding</keyword>
<dbReference type="Pfam" id="PF03717">
    <property type="entry name" value="PBP_dimer"/>
    <property type="match status" value="1"/>
</dbReference>
<dbReference type="EC" id="3.4.16.4" evidence="14"/>
<evidence type="ECO:0000256" key="8">
    <source>
        <dbReference type="ARBA" id="ARBA00022801"/>
    </source>
</evidence>
<dbReference type="InterPro" id="IPR001460">
    <property type="entry name" value="PCN-bd_Tpept"/>
</dbReference>
<keyword evidence="8 14" id="KW-0378">Hydrolase</keyword>
<sequence length="635" mass="70892">MPWGEFKDTAAERRLFQRRVLVALVIMLGMIGILVARLYYLQILNHENFTTLSENNRVQVQPIAPPRGLIYDRNDVLLAENRPVFSVTVVPERVPDMDRTLAQLRQILDISDEDLERFHKRLGEYRRPYSPVPLSYDLNEKQIARMAVHRYELPGVEVEAELVRYYPYSEITSHALGYVGRINQEELRRLDPIDYAGTNYVGKSGVERFYEEALHGRVGYQHVETNARGRTLRVLEKENPVPGDDLRLHLDIRLQQKAYDLLSGRRGAIVAIEPKTGGILALASVPGFDANLFVTGISVDAYKALSESPDKPLFNRALRGQYPPGSTIKPMMAVAGLDSDNTTRDRTVWDPGYYQIDGKGRRYRDWKWGGHGWVDLDKAIAESCDTYFYDLGERMGVDTMSKYLDRFGFGKVTALDVSGAQPGLLPTREWKRGVKNQPWYPGDSVNMSIGQGYMLATPLQLATATAVLANHGKWQAPRMLKEAIGAESTEHVLPEDTHPDLVLKRDANWGYVADAMHSVVQGSHGTARRSGQGAPYDFAGKTGTAQVFSLAENERYDADEIRERLRDHALFIAFAPLEDPKIAVAVIVENGGGGSSTAAPLARQLIDAWLLDMNAGEPEKPVVADKKPAGETSDG</sequence>
<dbReference type="InterPro" id="IPR036138">
    <property type="entry name" value="PBP_dimer_sf"/>
</dbReference>
<dbReference type="InterPro" id="IPR012338">
    <property type="entry name" value="Beta-lactam/transpept-like"/>
</dbReference>
<evidence type="ECO:0000313" key="18">
    <source>
        <dbReference type="Proteomes" id="UP000313645"/>
    </source>
</evidence>
<evidence type="ECO:0000256" key="12">
    <source>
        <dbReference type="ARBA" id="ARBA00023136"/>
    </source>
</evidence>
<proteinExistence type="inferred from homology"/>
<evidence type="ECO:0000256" key="6">
    <source>
        <dbReference type="ARBA" id="ARBA00022670"/>
    </source>
</evidence>
<feature type="active site" description="Acyl-ester intermediate" evidence="14">
    <location>
        <position position="326"/>
    </location>
</feature>
<dbReference type="InterPro" id="IPR005311">
    <property type="entry name" value="PBP_dimer"/>
</dbReference>
<dbReference type="InterPro" id="IPR050515">
    <property type="entry name" value="Beta-lactam/transpept"/>
</dbReference>
<feature type="domain" description="Penicillin-binding protein dimerisation" evidence="16">
    <location>
        <begin position="63"/>
        <end position="234"/>
    </location>
</feature>
<accession>A0ABY1ZL32</accession>
<dbReference type="Proteomes" id="UP000313645">
    <property type="component" value="Unassembled WGS sequence"/>
</dbReference>
<feature type="transmembrane region" description="Helical" evidence="14">
    <location>
        <begin position="20"/>
        <end position="40"/>
    </location>
</feature>
<evidence type="ECO:0000256" key="10">
    <source>
        <dbReference type="ARBA" id="ARBA00022984"/>
    </source>
</evidence>
<evidence type="ECO:0000256" key="7">
    <source>
        <dbReference type="ARBA" id="ARBA00022692"/>
    </source>
</evidence>
<dbReference type="SUPFAM" id="SSF56601">
    <property type="entry name" value="beta-lactamase/transpeptidase-like"/>
    <property type="match status" value="1"/>
</dbReference>
<comment type="function">
    <text evidence="14">Catalyzes cross-linking of the peptidoglycan cell wall.</text>
</comment>
<keyword evidence="13 14" id="KW-0961">Cell wall biogenesis/degradation</keyword>
<keyword evidence="7 14" id="KW-0812">Transmembrane</keyword>
<dbReference type="Gene3D" id="3.40.710.10">
    <property type="entry name" value="DD-peptidase/beta-lactamase superfamily"/>
    <property type="match status" value="1"/>
</dbReference>
<name>A0ABY1ZL32_9GAMM</name>
<dbReference type="Gene3D" id="3.90.1310.10">
    <property type="entry name" value="Penicillin-binding protein 2a (Domain 2)"/>
    <property type="match status" value="1"/>
</dbReference>
<evidence type="ECO:0000256" key="11">
    <source>
        <dbReference type="ARBA" id="ARBA00022989"/>
    </source>
</evidence>
<evidence type="ECO:0000259" key="16">
    <source>
        <dbReference type="Pfam" id="PF03717"/>
    </source>
</evidence>
<feature type="domain" description="Penicillin-binding protein transpeptidase" evidence="15">
    <location>
        <begin position="267"/>
        <end position="606"/>
    </location>
</feature>
<keyword evidence="18" id="KW-1185">Reference proteome</keyword>
<dbReference type="RefSeq" id="WP_131481427.1">
    <property type="nucleotide sequence ID" value="NZ_SJDL01000012.1"/>
</dbReference>
<evidence type="ECO:0000259" key="15">
    <source>
        <dbReference type="Pfam" id="PF00905"/>
    </source>
</evidence>
<evidence type="ECO:0000256" key="13">
    <source>
        <dbReference type="ARBA" id="ARBA00023316"/>
    </source>
</evidence>
<comment type="caution">
    <text evidence="17">The sequence shown here is derived from an EMBL/GenBank/DDBJ whole genome shotgun (WGS) entry which is preliminary data.</text>
</comment>
<comment type="subcellular location">
    <subcellularLocation>
        <location evidence="14">Cell inner membrane</location>
        <topology evidence="14">Single-pass membrane protein</topology>
    </subcellularLocation>
    <subcellularLocation>
        <location evidence="2">Cell membrane</location>
    </subcellularLocation>
    <subcellularLocation>
        <location evidence="1">Membrane</location>
        <topology evidence="1">Single-pass membrane protein</topology>
    </subcellularLocation>
</comment>
<dbReference type="PANTHER" id="PTHR30627:SF2">
    <property type="entry name" value="PEPTIDOGLYCAN D,D-TRANSPEPTIDASE MRDA"/>
    <property type="match status" value="1"/>
</dbReference>
<dbReference type="HAMAP" id="MF_02081">
    <property type="entry name" value="MrdA_transpept"/>
    <property type="match status" value="1"/>
</dbReference>
<evidence type="ECO:0000256" key="4">
    <source>
        <dbReference type="ARBA" id="ARBA00022519"/>
    </source>
</evidence>
<comment type="catalytic activity">
    <reaction evidence="14">
        <text>Preferential cleavage: (Ac)2-L-Lys-D-Ala-|-D-Ala. Also transpeptidation of peptidyl-alanyl moieties that are N-acyl substituents of D-alanine.</text>
        <dbReference type="EC" id="3.4.16.4"/>
    </reaction>
</comment>
<dbReference type="InterPro" id="IPR017790">
    <property type="entry name" value="Penicillin-binding_protein_2"/>
</dbReference>
<protein>
    <recommendedName>
        <fullName evidence="14">Peptidoglycan D,D-transpeptidase MrdA</fullName>
        <ecNumber evidence="14">3.4.16.4</ecNumber>
    </recommendedName>
    <alternativeName>
        <fullName evidence="14">Penicillin-binding protein 2</fullName>
        <shortName evidence="14">PBP-2</shortName>
    </alternativeName>
</protein>
<comment type="similarity">
    <text evidence="14">Belongs to the transpeptidase family. MrdA subfamily.</text>
</comment>
<dbReference type="PANTHER" id="PTHR30627">
    <property type="entry name" value="PEPTIDOGLYCAN D,D-TRANSPEPTIDASE"/>
    <property type="match status" value="1"/>
</dbReference>
<keyword evidence="12 14" id="KW-0472">Membrane</keyword>
<evidence type="ECO:0000313" key="17">
    <source>
        <dbReference type="EMBL" id="TBW56213.1"/>
    </source>
</evidence>
<dbReference type="Pfam" id="PF00905">
    <property type="entry name" value="Transpeptidase"/>
    <property type="match status" value="1"/>
</dbReference>
<evidence type="ECO:0000256" key="1">
    <source>
        <dbReference type="ARBA" id="ARBA00004167"/>
    </source>
</evidence>
<dbReference type="SUPFAM" id="SSF56519">
    <property type="entry name" value="Penicillin binding protein dimerisation domain"/>
    <property type="match status" value="1"/>
</dbReference>
<comment type="cofactor">
    <cofactor evidence="14">
        <name>Zn(2+)</name>
        <dbReference type="ChEBI" id="CHEBI:29105"/>
    </cofactor>
    <text evidence="14">Binds one Zn(2+) ion per subunit.</text>
</comment>
<evidence type="ECO:0000256" key="9">
    <source>
        <dbReference type="ARBA" id="ARBA00022960"/>
    </source>
</evidence>
<keyword evidence="6 14" id="KW-0645">Protease</keyword>
<keyword evidence="14" id="KW-0862">Zinc</keyword>
<feature type="binding site" evidence="14">
    <location>
        <position position="350"/>
    </location>
    <ligand>
        <name>Zn(2+)</name>
        <dbReference type="ChEBI" id="CHEBI:29105"/>
    </ligand>
</feature>
<dbReference type="NCBIfam" id="TIGR03423">
    <property type="entry name" value="pbp2_mrdA"/>
    <property type="match status" value="1"/>
</dbReference>
<comment type="pathway">
    <text evidence="14">Cell wall biogenesis; peptidoglycan biosynthesis.</text>
</comment>
<keyword evidence="4 14" id="KW-0997">Cell inner membrane</keyword>